<proteinExistence type="inferred from homology"/>
<keyword evidence="7 8" id="KW-0472">Membrane</keyword>
<feature type="transmembrane region" description="Helical" evidence="8">
    <location>
        <begin position="488"/>
        <end position="508"/>
    </location>
</feature>
<dbReference type="Pfam" id="PF02028">
    <property type="entry name" value="BCCT"/>
    <property type="match status" value="1"/>
</dbReference>
<protein>
    <submittedName>
        <fullName evidence="9">BCCT family transporter</fullName>
    </submittedName>
</protein>
<feature type="transmembrane region" description="Helical" evidence="8">
    <location>
        <begin position="25"/>
        <end position="42"/>
    </location>
</feature>
<sequence>MGNNNTNINTTLNVKTKRKQGTNSVFIISLIITFAIVFWGILDKSGFEKISNNALNFLTEKFGWAYLLSMMIFVVFAVVLAFSKFGKIKLGPDDSKPEYSTVAWFAMLFGAGMGIGLVFWGIAEPISHFVAPIEGMDPGSVEAANFAFKSSFMHWGFHPWANYSIIGLALAYFQFRKNKPGLISSIFIPLLGEERVNGPIGKTIDILAVFATVAGVATSLGLGTLQINSGLSYMFGVPETPIVQLIIIFVITVIVIWTAVSGIEKGISAISNINLVIAFGILILSLFIGPTIKIINTFLNGTGGYLAEFIESSLHIEPFASNKWVNSWRIFYWAWWIAWAPFVGVFIARISKGRTIREFIIGVIVAPSIVSIIWFSVFGTLRVNLGITGELTMDVLKNLAASPETAFFQVITKYPLGSIISVFTIILLGTFFITSANSATFVLGMLSSNGDLNPSNKKKIIWGILQALLATALLLSGGLASLQTASVVAAFPFIIVMLLCCVSLWKALKTEKI</sequence>
<dbReference type="AlphaFoldDB" id="A0A927W8E6"/>
<evidence type="ECO:0000256" key="3">
    <source>
        <dbReference type="ARBA" id="ARBA00022448"/>
    </source>
</evidence>
<evidence type="ECO:0000256" key="5">
    <source>
        <dbReference type="ARBA" id="ARBA00022692"/>
    </source>
</evidence>
<evidence type="ECO:0000256" key="2">
    <source>
        <dbReference type="ARBA" id="ARBA00005658"/>
    </source>
</evidence>
<keyword evidence="4" id="KW-1003">Cell membrane</keyword>
<feature type="transmembrane region" description="Helical" evidence="8">
    <location>
        <begin position="62"/>
        <end position="82"/>
    </location>
</feature>
<feature type="transmembrane region" description="Helical" evidence="8">
    <location>
        <begin position="460"/>
        <end position="482"/>
    </location>
</feature>
<evidence type="ECO:0000256" key="8">
    <source>
        <dbReference type="SAM" id="Phobius"/>
    </source>
</evidence>
<comment type="similarity">
    <text evidence="2">Belongs to the BCCT transporter (TC 2.A.15) family.</text>
</comment>
<dbReference type="EMBL" id="SVCM01000088">
    <property type="protein sequence ID" value="MBE6060106.1"/>
    <property type="molecule type" value="Genomic_DNA"/>
</dbReference>
<feature type="transmembrane region" description="Helical" evidence="8">
    <location>
        <begin position="204"/>
        <end position="222"/>
    </location>
</feature>
<evidence type="ECO:0000256" key="4">
    <source>
        <dbReference type="ARBA" id="ARBA00022475"/>
    </source>
</evidence>
<dbReference type="NCBIfam" id="TIGR00842">
    <property type="entry name" value="bcct"/>
    <property type="match status" value="1"/>
</dbReference>
<dbReference type="GO" id="GO:0005886">
    <property type="term" value="C:plasma membrane"/>
    <property type="evidence" value="ECO:0007669"/>
    <property type="project" value="UniProtKB-SubCell"/>
</dbReference>
<keyword evidence="3" id="KW-0813">Transport</keyword>
<accession>A0A927W8E6</accession>
<feature type="transmembrane region" description="Helical" evidence="8">
    <location>
        <begin position="157"/>
        <end position="175"/>
    </location>
</feature>
<reference evidence="9" key="1">
    <citation type="submission" date="2019-04" db="EMBL/GenBank/DDBJ databases">
        <title>Evolution of Biomass-Degrading Anaerobic Consortia Revealed by Metagenomics.</title>
        <authorList>
            <person name="Peng X."/>
        </authorList>
    </citation>
    <scope>NUCLEOTIDE SEQUENCE</scope>
    <source>
        <strain evidence="9">SIG254</strain>
    </source>
</reference>
<dbReference type="Proteomes" id="UP000768462">
    <property type="component" value="Unassembled WGS sequence"/>
</dbReference>
<dbReference type="PANTHER" id="PTHR30047:SF7">
    <property type="entry name" value="HIGH-AFFINITY CHOLINE TRANSPORT PROTEIN"/>
    <property type="match status" value="1"/>
</dbReference>
<feature type="transmembrane region" description="Helical" evidence="8">
    <location>
        <begin position="102"/>
        <end position="123"/>
    </location>
</feature>
<feature type="transmembrane region" description="Helical" evidence="8">
    <location>
        <begin position="242"/>
        <end position="263"/>
    </location>
</feature>
<organism evidence="9 10">
    <name type="scientific">Clostridium sulfidigenes</name>
    <dbReference type="NCBI Taxonomy" id="318464"/>
    <lineage>
        <taxon>Bacteria</taxon>
        <taxon>Bacillati</taxon>
        <taxon>Bacillota</taxon>
        <taxon>Clostridia</taxon>
        <taxon>Eubacteriales</taxon>
        <taxon>Clostridiaceae</taxon>
        <taxon>Clostridium</taxon>
    </lineage>
</organism>
<dbReference type="InterPro" id="IPR000060">
    <property type="entry name" value="BCCT_transptr"/>
</dbReference>
<evidence type="ECO:0000256" key="6">
    <source>
        <dbReference type="ARBA" id="ARBA00022989"/>
    </source>
</evidence>
<evidence type="ECO:0000313" key="10">
    <source>
        <dbReference type="Proteomes" id="UP000768462"/>
    </source>
</evidence>
<keyword evidence="6 8" id="KW-1133">Transmembrane helix</keyword>
<gene>
    <name evidence="9" type="ORF">E7215_08035</name>
</gene>
<name>A0A927W8E6_9CLOT</name>
<feature type="transmembrane region" description="Helical" evidence="8">
    <location>
        <begin position="330"/>
        <end position="347"/>
    </location>
</feature>
<feature type="transmembrane region" description="Helical" evidence="8">
    <location>
        <begin position="275"/>
        <end position="295"/>
    </location>
</feature>
<dbReference type="PANTHER" id="PTHR30047">
    <property type="entry name" value="HIGH-AFFINITY CHOLINE TRANSPORT PROTEIN-RELATED"/>
    <property type="match status" value="1"/>
</dbReference>
<feature type="transmembrane region" description="Helical" evidence="8">
    <location>
        <begin position="419"/>
        <end position="448"/>
    </location>
</feature>
<comment type="caution">
    <text evidence="9">The sequence shown here is derived from an EMBL/GenBank/DDBJ whole genome shotgun (WGS) entry which is preliminary data.</text>
</comment>
<keyword evidence="5 8" id="KW-0812">Transmembrane</keyword>
<comment type="subcellular location">
    <subcellularLocation>
        <location evidence="1">Cell membrane</location>
        <topology evidence="1">Multi-pass membrane protein</topology>
    </subcellularLocation>
</comment>
<dbReference type="GO" id="GO:0022857">
    <property type="term" value="F:transmembrane transporter activity"/>
    <property type="evidence" value="ECO:0007669"/>
    <property type="project" value="InterPro"/>
</dbReference>
<evidence type="ECO:0000256" key="7">
    <source>
        <dbReference type="ARBA" id="ARBA00023136"/>
    </source>
</evidence>
<evidence type="ECO:0000313" key="9">
    <source>
        <dbReference type="EMBL" id="MBE6060106.1"/>
    </source>
</evidence>
<evidence type="ECO:0000256" key="1">
    <source>
        <dbReference type="ARBA" id="ARBA00004651"/>
    </source>
</evidence>
<feature type="transmembrane region" description="Helical" evidence="8">
    <location>
        <begin position="359"/>
        <end position="381"/>
    </location>
</feature>